<dbReference type="EMBL" id="CP038615">
    <property type="protein sequence ID" value="QBY45992.1"/>
    <property type="molecule type" value="Genomic_DNA"/>
</dbReference>
<name>A0A4P7L6Y6_9GAMM</name>
<evidence type="ECO:0000313" key="8">
    <source>
        <dbReference type="Proteomes" id="UP001177592"/>
    </source>
</evidence>
<dbReference type="Proteomes" id="UP001177592">
    <property type="component" value="Plasmid paNv_CAN11"/>
</dbReference>
<geneLocation type="plasmid" evidence="6 8">
    <name>paNv_CAN11</name>
</geneLocation>
<geneLocation type="plasmid" evidence="7">
    <name>parsfin4</name>
</geneLocation>
<dbReference type="Proteomes" id="UP001177592">
    <property type="component" value="Plasmid paNv_CAN4"/>
</dbReference>
<evidence type="ECO:0000313" key="7">
    <source>
        <dbReference type="Proteomes" id="UP000295134"/>
    </source>
</evidence>
<dbReference type="EMBL" id="CP038615">
    <property type="protein sequence ID" value="QBY45926.1"/>
    <property type="molecule type" value="Genomic_DNA"/>
</dbReference>
<evidence type="ECO:0000313" key="5">
    <source>
        <dbReference type="EMBL" id="WGM08517.1"/>
    </source>
</evidence>
<reference evidence="3 7" key="1">
    <citation type="submission" date="2019-03" db="EMBL/GenBank/DDBJ databases">
        <title>Long-read sequencing reveals hyperdense prophage content in a complex bacterial symbiont genome.</title>
        <authorList>
            <person name="Frost C.L."/>
            <person name="Siozios S."/>
            <person name="Nadal-Jimenez P."/>
            <person name="Brockhurst M.A."/>
            <person name="King K.C."/>
            <person name="Darby A.C."/>
            <person name="Hurst G.D.D."/>
        </authorList>
    </citation>
    <scope>NUCLEOTIDE SEQUENCE [LARGE SCALE GENOMIC DNA]</scope>
    <source>
        <strain evidence="3 7">FIN</strain>
        <plasmid evidence="1">pArsFIN3</plasmid>
        <plasmid evidence="7">parsfin3</plasmid>
        <plasmid evidence="3">pArsFIN4</plasmid>
        <plasmid evidence="7">parsfin4</plasmid>
    </source>
</reference>
<dbReference type="RefSeq" id="WP_135678513.1">
    <property type="nucleotide sequence ID" value="NZ_CP038615.1"/>
</dbReference>
<dbReference type="EMBL" id="CP123527">
    <property type="protein sequence ID" value="WGM08517.1"/>
    <property type="molecule type" value="Genomic_DNA"/>
</dbReference>
<evidence type="ECO:0000313" key="3">
    <source>
        <dbReference type="EMBL" id="QBY46054.1"/>
    </source>
</evidence>
<sequence>MTYDAKSIRILREDEIKQFDWHWAEELAHEHILPLDWVKRGFEASRRLGIEPEFFVNKYILKQDLPKNDEFEQVFIEVLKEDRKKSQNTL</sequence>
<dbReference type="KEGG" id="ans:ArsFIN_45370"/>
<evidence type="ECO:0000313" key="2">
    <source>
        <dbReference type="EMBL" id="QBY45992.1"/>
    </source>
</evidence>
<geneLocation type="plasmid" evidence="5 8">
    <name>paNv_CAN4</name>
</geneLocation>
<dbReference type="GeneID" id="39752124"/>
<proteinExistence type="predicted"/>
<dbReference type="EMBL" id="CP038616">
    <property type="protein sequence ID" value="QBY46118.1"/>
    <property type="molecule type" value="Genomic_DNA"/>
</dbReference>
<geneLocation type="plasmid" evidence="7">
    <name>parsfin3</name>
</geneLocation>
<dbReference type="KEGG" id="ans:ArsFIN_46030"/>
<organism evidence="3 7">
    <name type="scientific">Arsenophonus nasoniae</name>
    <name type="common">son-killer infecting Nasonia vitripennis</name>
    <dbReference type="NCBI Taxonomy" id="638"/>
    <lineage>
        <taxon>Bacteria</taxon>
        <taxon>Pseudomonadati</taxon>
        <taxon>Pseudomonadota</taxon>
        <taxon>Gammaproteobacteria</taxon>
        <taxon>Enterobacterales</taxon>
        <taxon>Morganellaceae</taxon>
        <taxon>Arsenophonus</taxon>
    </lineage>
</organism>
<keyword evidence="3" id="KW-0614">Plasmid</keyword>
<keyword evidence="8" id="KW-1185">Reference proteome</keyword>
<gene>
    <name evidence="1" type="ORF">ArsFIN_45370</name>
    <name evidence="2" type="ORF">ArsFIN_46030</name>
    <name evidence="3" type="ORF">ArsFIN_46650</name>
    <name evidence="4" type="ORF">ArsFIN_47290</name>
    <name evidence="5" type="ORF">QE258_24225</name>
    <name evidence="6" type="ORF">QE258_26825</name>
</gene>
<dbReference type="Proteomes" id="UP000295134">
    <property type="component" value="Plasmid pArsFIN4"/>
</dbReference>
<dbReference type="EMBL" id="CP038616">
    <property type="protein sequence ID" value="QBY46054.1"/>
    <property type="molecule type" value="Genomic_DNA"/>
</dbReference>
<dbReference type="KEGG" id="ans:ArsFIN_46650"/>
<geneLocation type="plasmid" evidence="3">
    <name>pArsFIN4</name>
</geneLocation>
<dbReference type="AlphaFoldDB" id="A0A4P7L6Y6"/>
<evidence type="ECO:0000313" key="6">
    <source>
        <dbReference type="EMBL" id="WGM08975.1"/>
    </source>
</evidence>
<evidence type="ECO:0000313" key="4">
    <source>
        <dbReference type="EMBL" id="QBY46118.1"/>
    </source>
</evidence>
<dbReference type="EMBL" id="CP123534">
    <property type="protein sequence ID" value="WGM08975.1"/>
    <property type="molecule type" value="Genomic_DNA"/>
</dbReference>
<reference evidence="5" key="2">
    <citation type="submission" date="2023-04" db="EMBL/GenBank/DDBJ databases">
        <title>Genome dynamics across the evolutionary transition to endosymbiosis.</title>
        <authorList>
            <person name="Siozios S."/>
            <person name="Nadal-Jimenez P."/>
            <person name="Azagi T."/>
            <person name="Sprong H."/>
            <person name="Frost C.L."/>
            <person name="Parratt S.R."/>
            <person name="Taylor G."/>
            <person name="Brettell L."/>
            <person name="Lew K.C."/>
            <person name="Croft L."/>
            <person name="King K.C."/>
            <person name="Brockhurst M.A."/>
            <person name="Hypsa V."/>
            <person name="Novakova E."/>
            <person name="Darby A.C."/>
            <person name="Hurst G.D.D."/>
        </authorList>
    </citation>
    <scope>NUCLEOTIDE SEQUENCE</scope>
    <source>
        <strain evidence="5">ANv_CAN</strain>
        <plasmid evidence="6">paNv_CAN11</plasmid>
        <plasmid evidence="5">paNv_CAN4</plasmid>
    </source>
</reference>
<dbReference type="Proteomes" id="UP000295134">
    <property type="component" value="Plasmid pArsFIN3"/>
</dbReference>
<evidence type="ECO:0000313" key="1">
    <source>
        <dbReference type="EMBL" id="QBY45926.1"/>
    </source>
</evidence>
<geneLocation type="plasmid" evidence="1">
    <name>pArsFIN3</name>
</geneLocation>
<protein>
    <submittedName>
        <fullName evidence="3">Uncharacterized protein</fullName>
    </submittedName>
</protein>
<accession>A0A4P7L6Y6</accession>
<dbReference type="KEGG" id="ans:ArsFIN_47290"/>